<dbReference type="Proteomes" id="UP000627292">
    <property type="component" value="Unassembled WGS sequence"/>
</dbReference>
<proteinExistence type="predicted"/>
<protein>
    <submittedName>
        <fullName evidence="1">Uncharacterized protein</fullName>
    </submittedName>
</protein>
<organism evidence="1 2">
    <name type="scientific">Filimonas zeae</name>
    <dbReference type="NCBI Taxonomy" id="1737353"/>
    <lineage>
        <taxon>Bacteria</taxon>
        <taxon>Pseudomonadati</taxon>
        <taxon>Bacteroidota</taxon>
        <taxon>Chitinophagia</taxon>
        <taxon>Chitinophagales</taxon>
        <taxon>Chitinophagaceae</taxon>
        <taxon>Filimonas</taxon>
    </lineage>
</organism>
<dbReference type="RefSeq" id="WP_188949697.1">
    <property type="nucleotide sequence ID" value="NZ_BMIB01000001.1"/>
</dbReference>
<accession>A0A917ILA5</accession>
<comment type="caution">
    <text evidence="1">The sequence shown here is derived from an EMBL/GenBank/DDBJ whole genome shotgun (WGS) entry which is preliminary data.</text>
</comment>
<dbReference type="AlphaFoldDB" id="A0A917ILA5"/>
<keyword evidence="2" id="KW-1185">Reference proteome</keyword>
<evidence type="ECO:0000313" key="1">
    <source>
        <dbReference type="EMBL" id="GGH57086.1"/>
    </source>
</evidence>
<reference evidence="1" key="1">
    <citation type="journal article" date="2014" name="Int. J. Syst. Evol. Microbiol.">
        <title>Complete genome sequence of Corynebacterium casei LMG S-19264T (=DSM 44701T), isolated from a smear-ripened cheese.</title>
        <authorList>
            <consortium name="US DOE Joint Genome Institute (JGI-PGF)"/>
            <person name="Walter F."/>
            <person name="Albersmeier A."/>
            <person name="Kalinowski J."/>
            <person name="Ruckert C."/>
        </authorList>
    </citation>
    <scope>NUCLEOTIDE SEQUENCE</scope>
    <source>
        <strain evidence="1">CGMCC 1.15290</strain>
    </source>
</reference>
<dbReference type="EMBL" id="BMIB01000001">
    <property type="protein sequence ID" value="GGH57086.1"/>
    <property type="molecule type" value="Genomic_DNA"/>
</dbReference>
<evidence type="ECO:0000313" key="2">
    <source>
        <dbReference type="Proteomes" id="UP000627292"/>
    </source>
</evidence>
<sequence>MKQTRDYFPTSDDRLGVWSASYKENITVHGPTVGLAAAEVTEQEEAAFAIESSVDSQEIKRNQAKEASAFKRRMVKEKGAILRKCIARIKTHPAYTEEIGRDLGIIGPSQTLDLSKVKPELRLTVYPGYVSIAFNKQGLEGVVIYSRIKGTLGWEKLGTDFASPFLDRRPLVEATTPEYREYMAMYTNLRETIGQQSDIVTTVFGG</sequence>
<reference evidence="1" key="2">
    <citation type="submission" date="2020-09" db="EMBL/GenBank/DDBJ databases">
        <authorList>
            <person name="Sun Q."/>
            <person name="Zhou Y."/>
        </authorList>
    </citation>
    <scope>NUCLEOTIDE SEQUENCE</scope>
    <source>
        <strain evidence="1">CGMCC 1.15290</strain>
    </source>
</reference>
<gene>
    <name evidence="1" type="ORF">GCM10011379_01370</name>
</gene>
<name>A0A917ILA5_9BACT</name>